<feature type="compositionally biased region" description="Basic and acidic residues" evidence="1">
    <location>
        <begin position="1"/>
        <end position="16"/>
    </location>
</feature>
<dbReference type="AlphaFoldDB" id="A0A1D6FU24"/>
<feature type="region of interest" description="Disordered" evidence="1">
    <location>
        <begin position="240"/>
        <end position="261"/>
    </location>
</feature>
<dbReference type="PaxDb" id="4577-GRMZM2G071339_P02"/>
<evidence type="ECO:0000256" key="1">
    <source>
        <dbReference type="SAM" id="MobiDB-lite"/>
    </source>
</evidence>
<protein>
    <submittedName>
        <fullName evidence="2">Putative pectinesterase 53</fullName>
    </submittedName>
</protein>
<gene>
    <name evidence="2" type="ORF">ZEAMMB73_Zm00001d010793</name>
</gene>
<dbReference type="ExpressionAtlas" id="A0A1D6FU24">
    <property type="expression patterns" value="baseline and differential"/>
</dbReference>
<feature type="compositionally biased region" description="Low complexity" evidence="1">
    <location>
        <begin position="38"/>
        <end position="48"/>
    </location>
</feature>
<dbReference type="EMBL" id="CM000784">
    <property type="protein sequence ID" value="AQK94973.1"/>
    <property type="molecule type" value="Genomic_DNA"/>
</dbReference>
<reference evidence="2" key="1">
    <citation type="submission" date="2015-12" db="EMBL/GenBank/DDBJ databases">
        <title>Update maize B73 reference genome by single molecule sequencing technologies.</title>
        <authorList>
            <consortium name="Maize Genome Sequencing Project"/>
            <person name="Ware D."/>
        </authorList>
    </citation>
    <scope>NUCLEOTIDE SEQUENCE</scope>
    <source>
        <tissue evidence="2">Seedling</tissue>
    </source>
</reference>
<feature type="region of interest" description="Disordered" evidence="1">
    <location>
        <begin position="26"/>
        <end position="127"/>
    </location>
</feature>
<feature type="compositionally biased region" description="Basic residues" evidence="1">
    <location>
        <begin position="103"/>
        <end position="112"/>
    </location>
</feature>
<feature type="compositionally biased region" description="Basic residues" evidence="1">
    <location>
        <begin position="62"/>
        <end position="91"/>
    </location>
</feature>
<feature type="region of interest" description="Disordered" evidence="1">
    <location>
        <begin position="1"/>
        <end position="20"/>
    </location>
</feature>
<accession>A0A1D6FU24</accession>
<sequence length="366" mass="39923">GGGRREAVPGERDAGGGDRAAVHAVGALRGRPPRPRHLQLQPAGAHAPARAHARRRQEAGRRGLHVHPGRRRLAPAHQPRPRRHQGQRRHVHGEGEHLADARVRHRGGRRRRQDGGAVGRHGGHGRVLGQAHGHVRLRHVRRQLHVLRRQEHHLQEHGPCAAARRSGQAGGGAADIGGQRGVRGVQLPGRAGHAVRPPRPPLLPRLLHRGLRRLHLRQRALPLRGVPCARDRAELRRADGAEPAEPAGGHGVLVRQVPGDGVRRAVPGPRLGNLLPRRLRLHLHGQHHHPARLVQLGRPDAGDDGVLRAVQVHGAGRELRRQGAVVAGAHRRGGQALHLARLHRRLPVAPVVARHIVDTHTHTHHA</sequence>
<evidence type="ECO:0000313" key="2">
    <source>
        <dbReference type="EMBL" id="AQK94973.1"/>
    </source>
</evidence>
<feature type="compositionally biased region" description="Gly residues" evidence="1">
    <location>
        <begin position="168"/>
        <end position="178"/>
    </location>
</feature>
<feature type="compositionally biased region" description="Basic and acidic residues" evidence="1">
    <location>
        <begin position="92"/>
        <end position="102"/>
    </location>
</feature>
<dbReference type="eggNOG" id="ENOG502R5I0">
    <property type="taxonomic scope" value="Eukaryota"/>
</dbReference>
<name>A0A1D6FU24_MAIZE</name>
<organism evidence="2">
    <name type="scientific">Zea mays</name>
    <name type="common">Maize</name>
    <dbReference type="NCBI Taxonomy" id="4577"/>
    <lineage>
        <taxon>Eukaryota</taxon>
        <taxon>Viridiplantae</taxon>
        <taxon>Streptophyta</taxon>
        <taxon>Embryophyta</taxon>
        <taxon>Tracheophyta</taxon>
        <taxon>Spermatophyta</taxon>
        <taxon>Magnoliopsida</taxon>
        <taxon>Liliopsida</taxon>
        <taxon>Poales</taxon>
        <taxon>Poaceae</taxon>
        <taxon>PACMAD clade</taxon>
        <taxon>Panicoideae</taxon>
        <taxon>Andropogonodae</taxon>
        <taxon>Andropogoneae</taxon>
        <taxon>Tripsacinae</taxon>
        <taxon>Zea</taxon>
    </lineage>
</organism>
<proteinExistence type="predicted"/>
<feature type="region of interest" description="Disordered" evidence="1">
    <location>
        <begin position="155"/>
        <end position="178"/>
    </location>
</feature>
<feature type="non-terminal residue" evidence="2">
    <location>
        <position position="1"/>
    </location>
</feature>